<dbReference type="InterPro" id="IPR037185">
    <property type="entry name" value="EmrE-like"/>
</dbReference>
<dbReference type="GO" id="GO:0016020">
    <property type="term" value="C:membrane"/>
    <property type="evidence" value="ECO:0007669"/>
    <property type="project" value="UniProtKB-SubCell"/>
</dbReference>
<feature type="transmembrane region" description="Helical" evidence="5">
    <location>
        <begin position="156"/>
        <end position="173"/>
    </location>
</feature>
<dbReference type="Gene3D" id="1.10.3730.20">
    <property type="match status" value="1"/>
</dbReference>
<evidence type="ECO:0000259" key="6">
    <source>
        <dbReference type="Pfam" id="PF00892"/>
    </source>
</evidence>
<dbReference type="OrthoDB" id="306876at2759"/>
<feature type="transmembrane region" description="Helical" evidence="5">
    <location>
        <begin position="296"/>
        <end position="315"/>
    </location>
</feature>
<evidence type="ECO:0000256" key="2">
    <source>
        <dbReference type="ARBA" id="ARBA00022692"/>
    </source>
</evidence>
<evidence type="ECO:0000256" key="1">
    <source>
        <dbReference type="ARBA" id="ARBA00004141"/>
    </source>
</evidence>
<accession>S7Q0L1</accession>
<evidence type="ECO:0000313" key="8">
    <source>
        <dbReference type="Proteomes" id="UP000030669"/>
    </source>
</evidence>
<dbReference type="eggNOG" id="KOG4510">
    <property type="taxonomic scope" value="Eukaryota"/>
</dbReference>
<protein>
    <submittedName>
        <fullName evidence="7">DUF6-domain-containing protein</fullName>
    </submittedName>
</protein>
<evidence type="ECO:0000313" key="7">
    <source>
        <dbReference type="EMBL" id="EPQ53268.1"/>
    </source>
</evidence>
<reference evidence="7 8" key="1">
    <citation type="journal article" date="2012" name="Science">
        <title>The Paleozoic origin of enzymatic lignin decomposition reconstructed from 31 fungal genomes.</title>
        <authorList>
            <person name="Floudas D."/>
            <person name="Binder M."/>
            <person name="Riley R."/>
            <person name="Barry K."/>
            <person name="Blanchette R.A."/>
            <person name="Henrissat B."/>
            <person name="Martinez A.T."/>
            <person name="Otillar R."/>
            <person name="Spatafora J.W."/>
            <person name="Yadav J.S."/>
            <person name="Aerts A."/>
            <person name="Benoit I."/>
            <person name="Boyd A."/>
            <person name="Carlson A."/>
            <person name="Copeland A."/>
            <person name="Coutinho P.M."/>
            <person name="de Vries R.P."/>
            <person name="Ferreira P."/>
            <person name="Findley K."/>
            <person name="Foster B."/>
            <person name="Gaskell J."/>
            <person name="Glotzer D."/>
            <person name="Gorecki P."/>
            <person name="Heitman J."/>
            <person name="Hesse C."/>
            <person name="Hori C."/>
            <person name="Igarashi K."/>
            <person name="Jurgens J.A."/>
            <person name="Kallen N."/>
            <person name="Kersten P."/>
            <person name="Kohler A."/>
            <person name="Kuees U."/>
            <person name="Kumar T.K.A."/>
            <person name="Kuo A."/>
            <person name="LaButti K."/>
            <person name="Larrondo L.F."/>
            <person name="Lindquist E."/>
            <person name="Ling A."/>
            <person name="Lombard V."/>
            <person name="Lucas S."/>
            <person name="Lundell T."/>
            <person name="Martin R."/>
            <person name="McLaughlin D.J."/>
            <person name="Morgenstern I."/>
            <person name="Morin E."/>
            <person name="Murat C."/>
            <person name="Nagy L.G."/>
            <person name="Nolan M."/>
            <person name="Ohm R.A."/>
            <person name="Patyshakuliyeva A."/>
            <person name="Rokas A."/>
            <person name="Ruiz-Duenas F.J."/>
            <person name="Sabat G."/>
            <person name="Salamov A."/>
            <person name="Samejima M."/>
            <person name="Schmutz J."/>
            <person name="Slot J.C."/>
            <person name="St John F."/>
            <person name="Stenlid J."/>
            <person name="Sun H."/>
            <person name="Sun S."/>
            <person name="Syed K."/>
            <person name="Tsang A."/>
            <person name="Wiebenga A."/>
            <person name="Young D."/>
            <person name="Pisabarro A."/>
            <person name="Eastwood D.C."/>
            <person name="Martin F."/>
            <person name="Cullen D."/>
            <person name="Grigoriev I.V."/>
            <person name="Hibbett D.S."/>
        </authorList>
    </citation>
    <scope>NUCLEOTIDE SEQUENCE [LARGE SCALE GENOMIC DNA]</scope>
    <source>
        <strain evidence="7 8">ATCC 11539</strain>
    </source>
</reference>
<dbReference type="HOGENOM" id="CLU_032828_4_1_1"/>
<dbReference type="KEGG" id="gtr:GLOTRDRAFT_122465"/>
<dbReference type="EMBL" id="KB469306">
    <property type="protein sequence ID" value="EPQ53268.1"/>
    <property type="molecule type" value="Genomic_DNA"/>
</dbReference>
<evidence type="ECO:0000256" key="3">
    <source>
        <dbReference type="ARBA" id="ARBA00022989"/>
    </source>
</evidence>
<dbReference type="PANTHER" id="PTHR22911">
    <property type="entry name" value="ACYL-MALONYL CONDENSING ENZYME-RELATED"/>
    <property type="match status" value="1"/>
</dbReference>
<proteinExistence type="predicted"/>
<feature type="transmembrane region" description="Helical" evidence="5">
    <location>
        <begin position="265"/>
        <end position="284"/>
    </location>
</feature>
<feature type="transmembrane region" description="Helical" evidence="5">
    <location>
        <begin position="126"/>
        <end position="144"/>
    </location>
</feature>
<dbReference type="GeneID" id="19300837"/>
<organism evidence="7 8">
    <name type="scientific">Gloeophyllum trabeum (strain ATCC 11539 / FP-39264 / Madison 617)</name>
    <name type="common">Brown rot fungus</name>
    <dbReference type="NCBI Taxonomy" id="670483"/>
    <lineage>
        <taxon>Eukaryota</taxon>
        <taxon>Fungi</taxon>
        <taxon>Dikarya</taxon>
        <taxon>Basidiomycota</taxon>
        <taxon>Agaricomycotina</taxon>
        <taxon>Agaricomycetes</taxon>
        <taxon>Gloeophyllales</taxon>
        <taxon>Gloeophyllaceae</taxon>
        <taxon>Gloeophyllum</taxon>
    </lineage>
</organism>
<dbReference type="PANTHER" id="PTHR22911:SF6">
    <property type="entry name" value="SOLUTE CARRIER FAMILY 35 MEMBER G1"/>
    <property type="match status" value="1"/>
</dbReference>
<dbReference type="AlphaFoldDB" id="S7Q0L1"/>
<dbReference type="OMA" id="HIVIYIM"/>
<evidence type="ECO:0000256" key="5">
    <source>
        <dbReference type="SAM" id="Phobius"/>
    </source>
</evidence>
<feature type="domain" description="EamA" evidence="6">
    <location>
        <begin position="59"/>
        <end position="196"/>
    </location>
</feature>
<name>S7Q0L1_GLOTA</name>
<keyword evidence="3 5" id="KW-1133">Transmembrane helix</keyword>
<comment type="subcellular location">
    <subcellularLocation>
        <location evidence="1">Membrane</location>
        <topology evidence="1">Multi-pass membrane protein</topology>
    </subcellularLocation>
</comment>
<sequence length="317" mass="33676">MAGGHAFATHPTKAVSSAEGVAFLPAEDTVVGERKRSDGKAPLWRRISPAFKDFVERNTGLLMVASSQFFFALQNASVKRLNSLEDPVPTLELVMVRMGIIWIGCEAYMLLRGVPDPFLGPKEVRGLLLLRGFSEFIGIFASYYSLNYLSLSDATVLTFLSPFTTAIAGALLLKEKFTLKQALAGLCSFGGVILIARPAFLFGSASAAPDSGHVIDDGHVGDPLAKGTPAQRLGAVSVALIGVLGSTGAYTSIRAIGKRAHAMHSIVTFSAYCVITSLGGLLLRGTHVVVPRRIDWFALLLSVGFLGYAGQVCSITL</sequence>
<dbReference type="Proteomes" id="UP000030669">
    <property type="component" value="Unassembled WGS sequence"/>
</dbReference>
<feature type="transmembrane region" description="Helical" evidence="5">
    <location>
        <begin position="93"/>
        <end position="114"/>
    </location>
</feature>
<dbReference type="Pfam" id="PF00892">
    <property type="entry name" value="EamA"/>
    <property type="match status" value="1"/>
</dbReference>
<keyword evidence="8" id="KW-1185">Reference proteome</keyword>
<evidence type="ECO:0000256" key="4">
    <source>
        <dbReference type="ARBA" id="ARBA00023136"/>
    </source>
</evidence>
<dbReference type="InterPro" id="IPR000620">
    <property type="entry name" value="EamA_dom"/>
</dbReference>
<dbReference type="SUPFAM" id="SSF103481">
    <property type="entry name" value="Multidrug resistance efflux transporter EmrE"/>
    <property type="match status" value="1"/>
</dbReference>
<keyword evidence="4 5" id="KW-0472">Membrane</keyword>
<gene>
    <name evidence="7" type="ORF">GLOTRDRAFT_122465</name>
</gene>
<feature type="transmembrane region" description="Helical" evidence="5">
    <location>
        <begin position="233"/>
        <end position="253"/>
    </location>
</feature>
<dbReference type="RefSeq" id="XP_007868540.1">
    <property type="nucleotide sequence ID" value="XM_007870349.1"/>
</dbReference>
<feature type="transmembrane region" description="Helical" evidence="5">
    <location>
        <begin position="182"/>
        <end position="202"/>
    </location>
</feature>
<keyword evidence="2 5" id="KW-0812">Transmembrane</keyword>